<feature type="compositionally biased region" description="Basic and acidic residues" evidence="1">
    <location>
        <begin position="253"/>
        <end position="277"/>
    </location>
</feature>
<sequence>MTNLQLPAHILAWKVSSEVVRMEEVLASDPRRTEEEDRLPKVTCYWRAHDQEVEKAKEKELENVKGKGKEKEKEKEKEAGPSRSVKGKEKETWPSRNVKGKAKEVPMTPKKSTPKKVVHLLSQEEDPLHSPERQEEAIRELTKLEWRRSASFLEKSWYDMDICALNLEQMVDQDLMEADSKVLTLMDMKSRGVEISPAVEKRILANRSSIIASYTTHMERIFMHMNLIQKHTAWTKNELPDSTLGFGNQEAGPSDHTEDAGNKRKAEESEDHVEGKRYSGRKM</sequence>
<evidence type="ECO:0000313" key="2">
    <source>
        <dbReference type="EMBL" id="KIJ37760.1"/>
    </source>
</evidence>
<dbReference type="EMBL" id="KN837166">
    <property type="protein sequence ID" value="KIJ37760.1"/>
    <property type="molecule type" value="Genomic_DNA"/>
</dbReference>
<proteinExistence type="predicted"/>
<evidence type="ECO:0000256" key="1">
    <source>
        <dbReference type="SAM" id="MobiDB-lite"/>
    </source>
</evidence>
<protein>
    <submittedName>
        <fullName evidence="2">Uncharacterized protein</fullName>
    </submittedName>
</protein>
<gene>
    <name evidence="2" type="ORF">M422DRAFT_259593</name>
</gene>
<organism evidence="2 3">
    <name type="scientific">Sphaerobolus stellatus (strain SS14)</name>
    <dbReference type="NCBI Taxonomy" id="990650"/>
    <lineage>
        <taxon>Eukaryota</taxon>
        <taxon>Fungi</taxon>
        <taxon>Dikarya</taxon>
        <taxon>Basidiomycota</taxon>
        <taxon>Agaricomycotina</taxon>
        <taxon>Agaricomycetes</taxon>
        <taxon>Phallomycetidae</taxon>
        <taxon>Geastrales</taxon>
        <taxon>Sphaerobolaceae</taxon>
        <taxon>Sphaerobolus</taxon>
    </lineage>
</organism>
<feature type="region of interest" description="Disordered" evidence="1">
    <location>
        <begin position="52"/>
        <end position="116"/>
    </location>
</feature>
<name>A0A0C9VJE6_SPHS4</name>
<dbReference type="AlphaFoldDB" id="A0A0C9VJE6"/>
<keyword evidence="3" id="KW-1185">Reference proteome</keyword>
<feature type="compositionally biased region" description="Basic and acidic residues" evidence="1">
    <location>
        <begin position="52"/>
        <end position="93"/>
    </location>
</feature>
<reference evidence="2 3" key="1">
    <citation type="submission" date="2014-06" db="EMBL/GenBank/DDBJ databases">
        <title>Evolutionary Origins and Diversification of the Mycorrhizal Mutualists.</title>
        <authorList>
            <consortium name="DOE Joint Genome Institute"/>
            <consortium name="Mycorrhizal Genomics Consortium"/>
            <person name="Kohler A."/>
            <person name="Kuo A."/>
            <person name="Nagy L.G."/>
            <person name="Floudas D."/>
            <person name="Copeland A."/>
            <person name="Barry K.W."/>
            <person name="Cichocki N."/>
            <person name="Veneault-Fourrey C."/>
            <person name="LaButti K."/>
            <person name="Lindquist E.A."/>
            <person name="Lipzen A."/>
            <person name="Lundell T."/>
            <person name="Morin E."/>
            <person name="Murat C."/>
            <person name="Riley R."/>
            <person name="Ohm R."/>
            <person name="Sun H."/>
            <person name="Tunlid A."/>
            <person name="Henrissat B."/>
            <person name="Grigoriev I.V."/>
            <person name="Hibbett D.S."/>
            <person name="Martin F."/>
        </authorList>
    </citation>
    <scope>NUCLEOTIDE SEQUENCE [LARGE SCALE GENOMIC DNA]</scope>
    <source>
        <strain evidence="2 3">SS14</strain>
    </source>
</reference>
<accession>A0A0C9VJE6</accession>
<evidence type="ECO:0000313" key="3">
    <source>
        <dbReference type="Proteomes" id="UP000054279"/>
    </source>
</evidence>
<dbReference type="HOGENOM" id="CLU_041952_0_0_1"/>
<dbReference type="Proteomes" id="UP000054279">
    <property type="component" value="Unassembled WGS sequence"/>
</dbReference>
<feature type="region of interest" description="Disordered" evidence="1">
    <location>
        <begin position="239"/>
        <end position="283"/>
    </location>
</feature>